<keyword evidence="6 10" id="KW-0653">Protein transport</keyword>
<keyword evidence="7 10" id="KW-1133">Transmembrane helix</keyword>
<dbReference type="STRING" id="1120976.SAMN03080606_03744"/>
<reference evidence="11 12" key="1">
    <citation type="submission" date="2016-10" db="EMBL/GenBank/DDBJ databases">
        <authorList>
            <person name="de Groot N.N."/>
        </authorList>
    </citation>
    <scope>NUCLEOTIDE SEQUENCE [LARGE SCALE GENOMIC DNA]</scope>
    <source>
        <strain evidence="11 12">DSM 18978</strain>
    </source>
</reference>
<keyword evidence="9 10" id="KW-0472">Membrane</keyword>
<dbReference type="EMBL" id="FMUS01000031">
    <property type="protein sequence ID" value="SCZ03738.1"/>
    <property type="molecule type" value="Genomic_DNA"/>
</dbReference>
<dbReference type="PANTHER" id="PTHR34182">
    <property type="entry name" value="PROTEIN-EXPORT MEMBRANE PROTEIN SECG"/>
    <property type="match status" value="1"/>
</dbReference>
<dbReference type="RefSeq" id="WP_091546674.1">
    <property type="nucleotide sequence ID" value="NZ_FMUS01000031.1"/>
</dbReference>
<dbReference type="PRINTS" id="PR01651">
    <property type="entry name" value="SECGEXPORT"/>
</dbReference>
<feature type="transmembrane region" description="Helical" evidence="10">
    <location>
        <begin position="59"/>
        <end position="77"/>
    </location>
</feature>
<comment type="function">
    <text evidence="10">Involved in protein export. Participates in an early event of protein translocation.</text>
</comment>
<comment type="subcellular location">
    <subcellularLocation>
        <location evidence="1 10">Cell membrane</location>
        <topology evidence="1 10">Multi-pass membrane protein</topology>
    </subcellularLocation>
</comment>
<keyword evidence="12" id="KW-1185">Reference proteome</keyword>
<dbReference type="GO" id="GO:0005886">
    <property type="term" value="C:plasma membrane"/>
    <property type="evidence" value="ECO:0007669"/>
    <property type="project" value="UniProtKB-SubCell"/>
</dbReference>
<dbReference type="OrthoDB" id="1708246at2"/>
<name>A0A1G5KUD4_9FIRM</name>
<evidence type="ECO:0000256" key="2">
    <source>
        <dbReference type="ARBA" id="ARBA00008445"/>
    </source>
</evidence>
<dbReference type="GO" id="GO:0043952">
    <property type="term" value="P:protein transport by the Sec complex"/>
    <property type="evidence" value="ECO:0007669"/>
    <property type="project" value="TreeGrafter"/>
</dbReference>
<evidence type="ECO:0000256" key="1">
    <source>
        <dbReference type="ARBA" id="ARBA00004651"/>
    </source>
</evidence>
<keyword evidence="4 10" id="KW-1003">Cell membrane</keyword>
<protein>
    <recommendedName>
        <fullName evidence="10">Protein-export membrane protein SecG</fullName>
    </recommendedName>
</protein>
<keyword evidence="5 10" id="KW-0812">Transmembrane</keyword>
<evidence type="ECO:0000313" key="11">
    <source>
        <dbReference type="EMBL" id="SCZ03738.1"/>
    </source>
</evidence>
<gene>
    <name evidence="11" type="ORF">SAMN03080606_03744</name>
</gene>
<evidence type="ECO:0000256" key="8">
    <source>
        <dbReference type="ARBA" id="ARBA00023010"/>
    </source>
</evidence>
<evidence type="ECO:0000256" key="7">
    <source>
        <dbReference type="ARBA" id="ARBA00022989"/>
    </source>
</evidence>
<evidence type="ECO:0000256" key="4">
    <source>
        <dbReference type="ARBA" id="ARBA00022475"/>
    </source>
</evidence>
<keyword evidence="3 10" id="KW-0813">Transport</keyword>
<dbReference type="GO" id="GO:0065002">
    <property type="term" value="P:intracellular protein transmembrane transport"/>
    <property type="evidence" value="ECO:0007669"/>
    <property type="project" value="TreeGrafter"/>
</dbReference>
<dbReference type="GO" id="GO:0009306">
    <property type="term" value="P:protein secretion"/>
    <property type="evidence" value="ECO:0007669"/>
    <property type="project" value="UniProtKB-UniRule"/>
</dbReference>
<dbReference type="NCBIfam" id="TIGR00810">
    <property type="entry name" value="secG"/>
    <property type="match status" value="1"/>
</dbReference>
<evidence type="ECO:0000313" key="12">
    <source>
        <dbReference type="Proteomes" id="UP000198636"/>
    </source>
</evidence>
<evidence type="ECO:0000256" key="9">
    <source>
        <dbReference type="ARBA" id="ARBA00023136"/>
    </source>
</evidence>
<dbReference type="GO" id="GO:0015450">
    <property type="term" value="F:protein-transporting ATPase activity"/>
    <property type="evidence" value="ECO:0007669"/>
    <property type="project" value="UniProtKB-UniRule"/>
</dbReference>
<feature type="transmembrane region" description="Helical" evidence="10">
    <location>
        <begin position="6"/>
        <end position="25"/>
    </location>
</feature>
<dbReference type="Proteomes" id="UP000198636">
    <property type="component" value="Unassembled WGS sequence"/>
</dbReference>
<dbReference type="AlphaFoldDB" id="A0A1G5KUD4"/>
<keyword evidence="8 10" id="KW-0811">Translocation</keyword>
<dbReference type="PANTHER" id="PTHR34182:SF1">
    <property type="entry name" value="PROTEIN-EXPORT MEMBRANE PROTEIN SECG"/>
    <property type="match status" value="1"/>
</dbReference>
<organism evidence="11 12">
    <name type="scientific">Alkaliphilus peptidifermentans DSM 18978</name>
    <dbReference type="NCBI Taxonomy" id="1120976"/>
    <lineage>
        <taxon>Bacteria</taxon>
        <taxon>Bacillati</taxon>
        <taxon>Bacillota</taxon>
        <taxon>Clostridia</taxon>
        <taxon>Peptostreptococcales</taxon>
        <taxon>Natronincolaceae</taxon>
        <taxon>Alkaliphilus</taxon>
    </lineage>
</organism>
<accession>A0A1G5KUD4</accession>
<comment type="similarity">
    <text evidence="2 10">Belongs to the SecG family.</text>
</comment>
<evidence type="ECO:0000256" key="10">
    <source>
        <dbReference type="RuleBase" id="RU365087"/>
    </source>
</evidence>
<proteinExistence type="inferred from homology"/>
<evidence type="ECO:0000256" key="3">
    <source>
        <dbReference type="ARBA" id="ARBA00022448"/>
    </source>
</evidence>
<dbReference type="Pfam" id="PF03840">
    <property type="entry name" value="SecG"/>
    <property type="match status" value="1"/>
</dbReference>
<sequence>MGVLVIFLKVVQVVTSIILIGSILMQSGKNAGLSGSIAGGAEQMWGTKGRGYEGMLSKVTSIGAALFIINAIALVAIQRL</sequence>
<evidence type="ECO:0000256" key="5">
    <source>
        <dbReference type="ARBA" id="ARBA00022692"/>
    </source>
</evidence>
<dbReference type="InterPro" id="IPR004692">
    <property type="entry name" value="SecG"/>
</dbReference>
<evidence type="ECO:0000256" key="6">
    <source>
        <dbReference type="ARBA" id="ARBA00022927"/>
    </source>
</evidence>